<dbReference type="Pfam" id="PF20429">
    <property type="entry name" value="Tab2-like_C"/>
    <property type="match status" value="1"/>
</dbReference>
<dbReference type="EMBL" id="HBFC01032971">
    <property type="protein sequence ID" value="CAD8720363.1"/>
    <property type="molecule type" value="Transcribed_RNA"/>
</dbReference>
<gene>
    <name evidence="4" type="ORF">MANT1106_LOCUS19575</name>
</gene>
<dbReference type="InterPro" id="IPR046761">
    <property type="entry name" value="Tab2-like_C"/>
</dbReference>
<reference evidence="4" key="1">
    <citation type="submission" date="2021-01" db="EMBL/GenBank/DDBJ databases">
        <authorList>
            <person name="Corre E."/>
            <person name="Pelletier E."/>
            <person name="Niang G."/>
            <person name="Scheremetjew M."/>
            <person name="Finn R."/>
            <person name="Kale V."/>
            <person name="Holt S."/>
            <person name="Cochrane G."/>
            <person name="Meng A."/>
            <person name="Brown T."/>
            <person name="Cohen L."/>
        </authorList>
    </citation>
    <scope>NUCLEOTIDE SEQUENCE</scope>
    <source>
        <strain evidence="4">SL-175</strain>
    </source>
</reference>
<feature type="compositionally biased region" description="Low complexity" evidence="1">
    <location>
        <begin position="51"/>
        <end position="62"/>
    </location>
</feature>
<dbReference type="Pfam" id="PF06485">
    <property type="entry name" value="Tab2-like_N"/>
    <property type="match status" value="1"/>
</dbReference>
<dbReference type="GO" id="GO:0003723">
    <property type="term" value="F:RNA binding"/>
    <property type="evidence" value="ECO:0007669"/>
    <property type="project" value="InterPro"/>
</dbReference>
<evidence type="ECO:0000259" key="3">
    <source>
        <dbReference type="Pfam" id="PF20429"/>
    </source>
</evidence>
<dbReference type="AlphaFoldDB" id="A0A7S0XJ56"/>
<evidence type="ECO:0000256" key="1">
    <source>
        <dbReference type="SAM" id="MobiDB-lite"/>
    </source>
</evidence>
<feature type="domain" description="RNA-binding protein Tab2/Atab2 C-terminal" evidence="3">
    <location>
        <begin position="193"/>
        <end position="345"/>
    </location>
</feature>
<proteinExistence type="predicted"/>
<dbReference type="InterPro" id="IPR046760">
    <property type="entry name" value="Tab2-like_N"/>
</dbReference>
<dbReference type="InterPro" id="IPR009472">
    <property type="entry name" value="Tab2-like"/>
</dbReference>
<dbReference type="PANTHER" id="PTHR34556:SF2">
    <property type="entry name" value="PROTEIN TAB2 HOMOLOG, CHLOROPLASTIC"/>
    <property type="match status" value="1"/>
</dbReference>
<evidence type="ECO:0000259" key="2">
    <source>
        <dbReference type="Pfam" id="PF06485"/>
    </source>
</evidence>
<organism evidence="4">
    <name type="scientific">Mantoniella antarctica</name>
    <dbReference type="NCBI Taxonomy" id="81844"/>
    <lineage>
        <taxon>Eukaryota</taxon>
        <taxon>Viridiplantae</taxon>
        <taxon>Chlorophyta</taxon>
        <taxon>Mamiellophyceae</taxon>
        <taxon>Mamiellales</taxon>
        <taxon>Mamiellaceae</taxon>
        <taxon>Mantoniella</taxon>
    </lineage>
</organism>
<protein>
    <submittedName>
        <fullName evidence="4">Uncharacterized protein</fullName>
    </submittedName>
</protein>
<dbReference type="PANTHER" id="PTHR34556">
    <property type="match status" value="1"/>
</dbReference>
<evidence type="ECO:0000313" key="4">
    <source>
        <dbReference type="EMBL" id="CAD8720363.1"/>
    </source>
</evidence>
<feature type="compositionally biased region" description="Low complexity" evidence="1">
    <location>
        <begin position="18"/>
        <end position="37"/>
    </location>
</feature>
<feature type="region of interest" description="Disordered" evidence="1">
    <location>
        <begin position="18"/>
        <end position="64"/>
    </location>
</feature>
<sequence length="352" mass="38982">MSTLAAAACVARVAPSTGARAARARTPARSLTPAAPLRRGRRSGDGGRLMAIPEPAASTPAAPTAPPVELSYDWQLDFCSRPMKDERGKKMWELLICDETRTFEHSEFFPNNRINSVELSKAIDRVIAAQGAKPRRFKFFRSQMMTIITRACNDVGIESLASRRCQTLTTWLDWRVENVYKIHPGYDGQASPMMGFEASSPRPLPDALRGESWAFVALPLVGVREEAEQVKARRVFGDLLELDPNMPDDTLIPGIAVYTKRAAALAGWTKGLELGGITVDLDMGTLILDTGVADSWQYARFKQTKALTQEAKEWEEVKEKVGGLHFLAIQTDEDAESTDGFWILQDFTNSKF</sequence>
<name>A0A7S0XJ56_9CHLO</name>
<feature type="domain" description="RNA-binding protein Tab2-like N-terminal" evidence="2">
    <location>
        <begin position="74"/>
        <end position="173"/>
    </location>
</feature>
<accession>A0A7S0XJ56</accession>